<evidence type="ECO:0000259" key="2">
    <source>
        <dbReference type="Pfam" id="PF03732"/>
    </source>
</evidence>
<evidence type="ECO:0000313" key="3">
    <source>
        <dbReference type="EMBL" id="OXU30828.1"/>
    </source>
</evidence>
<accession>A0A232FK34</accession>
<keyword evidence="1" id="KW-0812">Transmembrane</keyword>
<keyword evidence="1" id="KW-0472">Membrane</keyword>
<comment type="caution">
    <text evidence="3">The sequence shown here is derived from an EMBL/GenBank/DDBJ whole genome shotgun (WGS) entry which is preliminary data.</text>
</comment>
<feature type="domain" description="Retrotransposon gag" evidence="2">
    <location>
        <begin position="91"/>
        <end position="177"/>
    </location>
</feature>
<evidence type="ECO:0000256" key="1">
    <source>
        <dbReference type="SAM" id="Phobius"/>
    </source>
</evidence>
<feature type="transmembrane region" description="Helical" evidence="1">
    <location>
        <begin position="220"/>
        <end position="241"/>
    </location>
</feature>
<dbReference type="Proteomes" id="UP000215335">
    <property type="component" value="Unassembled WGS sequence"/>
</dbReference>
<organism evidence="3 4">
    <name type="scientific">Trichomalopsis sarcophagae</name>
    <dbReference type="NCBI Taxonomy" id="543379"/>
    <lineage>
        <taxon>Eukaryota</taxon>
        <taxon>Metazoa</taxon>
        <taxon>Ecdysozoa</taxon>
        <taxon>Arthropoda</taxon>
        <taxon>Hexapoda</taxon>
        <taxon>Insecta</taxon>
        <taxon>Pterygota</taxon>
        <taxon>Neoptera</taxon>
        <taxon>Endopterygota</taxon>
        <taxon>Hymenoptera</taxon>
        <taxon>Apocrita</taxon>
        <taxon>Proctotrupomorpha</taxon>
        <taxon>Chalcidoidea</taxon>
        <taxon>Pteromalidae</taxon>
        <taxon>Pteromalinae</taxon>
        <taxon>Trichomalopsis</taxon>
    </lineage>
</organism>
<name>A0A232FK34_9HYME</name>
<dbReference type="InterPro" id="IPR005162">
    <property type="entry name" value="Retrotrans_gag_dom"/>
</dbReference>
<dbReference type="Pfam" id="PF03732">
    <property type="entry name" value="Retrotrans_gag"/>
    <property type="match status" value="1"/>
</dbReference>
<protein>
    <recommendedName>
        <fullName evidence="2">Retrotransposon gag domain-containing protein</fullName>
    </recommendedName>
</protein>
<evidence type="ECO:0000313" key="4">
    <source>
        <dbReference type="Proteomes" id="UP000215335"/>
    </source>
</evidence>
<sequence>MKQTPGPYKKSCEGSKIGYYNVHCILEEKSDTQQKCIMAMSRIAQIETSLKSLKTFSGDINGLPLKTWIENVEDLARIDGWSQYETFYAAKKSLTGAAAEWLQWMQTTGQVKCWLDLKVELKKTFLYEVNEFQVLEKLRTEGPKRGESLLQYMYRMRRLASQASVSDKLTLAYTINGIEAFTFHDLRLNNCQTFAELKAALLTYDEKKLHNILSYKMKNILLTLGALLLFLFYKIMLSFILPKETSH</sequence>
<dbReference type="AlphaFoldDB" id="A0A232FK34"/>
<dbReference type="OrthoDB" id="7693469at2759"/>
<reference evidence="3 4" key="1">
    <citation type="journal article" date="2017" name="Curr. Biol.">
        <title>The Evolution of Venom by Co-option of Single-Copy Genes.</title>
        <authorList>
            <person name="Martinson E.O."/>
            <person name="Mrinalini"/>
            <person name="Kelkar Y.D."/>
            <person name="Chang C.H."/>
            <person name="Werren J.H."/>
        </authorList>
    </citation>
    <scope>NUCLEOTIDE SEQUENCE [LARGE SCALE GENOMIC DNA]</scope>
    <source>
        <strain evidence="3 4">Alberta</strain>
        <tissue evidence="3">Whole body</tissue>
    </source>
</reference>
<keyword evidence="1" id="KW-1133">Transmembrane helix</keyword>
<gene>
    <name evidence="3" type="ORF">TSAR_009867</name>
</gene>
<keyword evidence="4" id="KW-1185">Reference proteome</keyword>
<dbReference type="EMBL" id="NNAY01000115">
    <property type="protein sequence ID" value="OXU30828.1"/>
    <property type="molecule type" value="Genomic_DNA"/>
</dbReference>
<dbReference type="STRING" id="543379.A0A232FK34"/>
<proteinExistence type="predicted"/>